<dbReference type="EMBL" id="CP026119">
    <property type="protein sequence ID" value="QAS54793.1"/>
    <property type="molecule type" value="Genomic_DNA"/>
</dbReference>
<name>A0A410MJB5_9BACI</name>
<dbReference type="InterPro" id="IPR035985">
    <property type="entry name" value="Ubiquitin-activating_enz"/>
</dbReference>
<dbReference type="KEGG" id="hli:HLI_21295"/>
<accession>A0A410MJB5</accession>
<dbReference type="Pfam" id="PF00899">
    <property type="entry name" value="ThiF"/>
    <property type="match status" value="1"/>
</dbReference>
<organism evidence="2 3">
    <name type="scientific">Halobacillus litoralis</name>
    <dbReference type="NCBI Taxonomy" id="45668"/>
    <lineage>
        <taxon>Bacteria</taxon>
        <taxon>Bacillati</taxon>
        <taxon>Bacillota</taxon>
        <taxon>Bacilli</taxon>
        <taxon>Bacillales</taxon>
        <taxon>Bacillaceae</taxon>
        <taxon>Halobacillus</taxon>
    </lineage>
</organism>
<dbReference type="GO" id="GO:0008641">
    <property type="term" value="F:ubiquitin-like modifier activating enzyme activity"/>
    <property type="evidence" value="ECO:0007669"/>
    <property type="project" value="InterPro"/>
</dbReference>
<dbReference type="CDD" id="cd01483">
    <property type="entry name" value="E1_enzyme_family"/>
    <property type="match status" value="1"/>
</dbReference>
<geneLocation type="plasmid" evidence="3">
    <name>pldw-31</name>
</geneLocation>
<dbReference type="RefSeq" id="WP_128527022.1">
    <property type="nucleotide sequence ID" value="NZ_CP026119.1"/>
</dbReference>
<dbReference type="SUPFAM" id="SSF69572">
    <property type="entry name" value="Activating enzymes of the ubiquitin-like proteins"/>
    <property type="match status" value="1"/>
</dbReference>
<evidence type="ECO:0000313" key="3">
    <source>
        <dbReference type="Proteomes" id="UP000287756"/>
    </source>
</evidence>
<dbReference type="Proteomes" id="UP000287756">
    <property type="component" value="Plasmid pLDW-31"/>
</dbReference>
<dbReference type="Gene3D" id="3.40.50.720">
    <property type="entry name" value="NAD(P)-binding Rossmann-like Domain"/>
    <property type="match status" value="1"/>
</dbReference>
<dbReference type="AlphaFoldDB" id="A0A410MJB5"/>
<feature type="domain" description="THIF-type NAD/FAD binding fold" evidence="1">
    <location>
        <begin position="24"/>
        <end position="152"/>
    </location>
</feature>
<evidence type="ECO:0000313" key="2">
    <source>
        <dbReference type="EMBL" id="QAS54793.1"/>
    </source>
</evidence>
<dbReference type="InterPro" id="IPR000594">
    <property type="entry name" value="ThiF_NAD_FAD-bd"/>
</dbReference>
<protein>
    <submittedName>
        <fullName evidence="2">Thiamine biosynthesis protein ThiF</fullName>
    </submittedName>
</protein>
<dbReference type="OrthoDB" id="1842861at2"/>
<evidence type="ECO:0000259" key="1">
    <source>
        <dbReference type="Pfam" id="PF00899"/>
    </source>
</evidence>
<gene>
    <name evidence="2" type="ORF">HLI_21295</name>
</gene>
<keyword evidence="2" id="KW-0614">Plasmid</keyword>
<sequence>MLDILELFNEEFSTLKKRLVPVIVQVGVGGTGSNLSQQVAQMLRNYPNASHYVLSDPDQVEEKNLNNQLFTKSNINKPKAEVLAKRYSSAYQIPVYSYTESYIESANEVTKLFNTGDFSNITYDEVILPILIGCVDNHFTRQIMHEFYKANGTIIYIDSGNETALVPEDFPTRKMKDWTENEKENYHSSGWTGQVVCGMKIRGKQYLEPVAEVYPDILEEKDSIAPSTLSCEELSSSDPQRLLTNRMASMAMSSFLSEIIESGTISKRHTVFHASKGFMQSELIH</sequence>
<reference evidence="2 3" key="1">
    <citation type="submission" date="2018-01" db="EMBL/GenBank/DDBJ databases">
        <title>The whole genome sequencing and assembly of Halobacillus litoralis ERB031 strain.</title>
        <authorList>
            <person name="Lee S.-J."/>
            <person name="Park M.-K."/>
            <person name="Kim J.-Y."/>
            <person name="Lee Y.-J."/>
            <person name="Yi H."/>
            <person name="Bahn Y.-S."/>
            <person name="Kim J.F."/>
            <person name="Lee D.-W."/>
        </authorList>
    </citation>
    <scope>NUCLEOTIDE SEQUENCE [LARGE SCALE GENOMIC DNA]</scope>
    <source>
        <strain evidence="2 3">ERB 031</strain>
        <plasmid evidence="3">pldw-31</plasmid>
    </source>
</reference>
<proteinExistence type="predicted"/>